<feature type="transmembrane region" description="Helical" evidence="5">
    <location>
        <begin position="85"/>
        <end position="102"/>
    </location>
</feature>
<dbReference type="HOGENOM" id="CLU_012596_1_0_1"/>
<keyword evidence="2 5" id="KW-0812">Transmembrane</keyword>
<feature type="transmembrane region" description="Helical" evidence="5">
    <location>
        <begin position="515"/>
        <end position="534"/>
    </location>
</feature>
<name>A0A0C3E3D9_9AGAM</name>
<dbReference type="PANTHER" id="PTHR21576:SF160">
    <property type="entry name" value="NODULIN-LIKE DOMAIN-CONTAINING PROTEIN"/>
    <property type="match status" value="1"/>
</dbReference>
<evidence type="ECO:0000256" key="3">
    <source>
        <dbReference type="ARBA" id="ARBA00022989"/>
    </source>
</evidence>
<evidence type="ECO:0008006" key="8">
    <source>
        <dbReference type="Google" id="ProtNLM"/>
    </source>
</evidence>
<reference evidence="7" key="2">
    <citation type="submission" date="2015-01" db="EMBL/GenBank/DDBJ databases">
        <title>Evolutionary Origins and Diversification of the Mycorrhizal Mutualists.</title>
        <authorList>
            <consortium name="DOE Joint Genome Institute"/>
            <consortium name="Mycorrhizal Genomics Consortium"/>
            <person name="Kohler A."/>
            <person name="Kuo A."/>
            <person name="Nagy L.G."/>
            <person name="Floudas D."/>
            <person name="Copeland A."/>
            <person name="Barry K.W."/>
            <person name="Cichocki N."/>
            <person name="Veneault-Fourrey C."/>
            <person name="LaButti K."/>
            <person name="Lindquist E.A."/>
            <person name="Lipzen A."/>
            <person name="Lundell T."/>
            <person name="Morin E."/>
            <person name="Murat C."/>
            <person name="Riley R."/>
            <person name="Ohm R."/>
            <person name="Sun H."/>
            <person name="Tunlid A."/>
            <person name="Henrissat B."/>
            <person name="Grigoriev I.V."/>
            <person name="Hibbett D.S."/>
            <person name="Martin F."/>
        </authorList>
    </citation>
    <scope>NUCLEOTIDE SEQUENCE [LARGE SCALE GENOMIC DNA]</scope>
    <source>
        <strain evidence="7">Foug A</strain>
    </source>
</reference>
<evidence type="ECO:0000256" key="2">
    <source>
        <dbReference type="ARBA" id="ARBA00022692"/>
    </source>
</evidence>
<proteinExistence type="predicted"/>
<feature type="transmembrane region" description="Helical" evidence="5">
    <location>
        <begin position="445"/>
        <end position="463"/>
    </location>
</feature>
<evidence type="ECO:0000313" key="6">
    <source>
        <dbReference type="EMBL" id="KIM62989.1"/>
    </source>
</evidence>
<keyword evidence="4 5" id="KW-0472">Membrane</keyword>
<dbReference type="EMBL" id="KN822038">
    <property type="protein sequence ID" value="KIM62989.1"/>
    <property type="molecule type" value="Genomic_DNA"/>
</dbReference>
<keyword evidence="3 5" id="KW-1133">Transmembrane helix</keyword>
<feature type="transmembrane region" description="Helical" evidence="5">
    <location>
        <begin position="410"/>
        <end position="433"/>
    </location>
</feature>
<evidence type="ECO:0000256" key="5">
    <source>
        <dbReference type="SAM" id="Phobius"/>
    </source>
</evidence>
<dbReference type="Proteomes" id="UP000053989">
    <property type="component" value="Unassembled WGS sequence"/>
</dbReference>
<dbReference type="Pfam" id="PF07690">
    <property type="entry name" value="MFS_1"/>
    <property type="match status" value="1"/>
</dbReference>
<feature type="transmembrane region" description="Helical" evidence="5">
    <location>
        <begin position="188"/>
        <end position="207"/>
    </location>
</feature>
<feature type="transmembrane region" description="Helical" evidence="5">
    <location>
        <begin position="20"/>
        <end position="39"/>
    </location>
</feature>
<keyword evidence="7" id="KW-1185">Reference proteome</keyword>
<dbReference type="GO" id="GO:0000329">
    <property type="term" value="C:fungal-type vacuole membrane"/>
    <property type="evidence" value="ECO:0007669"/>
    <property type="project" value="TreeGrafter"/>
</dbReference>
<evidence type="ECO:0000256" key="4">
    <source>
        <dbReference type="ARBA" id="ARBA00023136"/>
    </source>
</evidence>
<reference evidence="6 7" key="1">
    <citation type="submission" date="2014-04" db="EMBL/GenBank/DDBJ databases">
        <authorList>
            <consortium name="DOE Joint Genome Institute"/>
            <person name="Kuo A."/>
            <person name="Kohler A."/>
            <person name="Nagy L.G."/>
            <person name="Floudas D."/>
            <person name="Copeland A."/>
            <person name="Barry K.W."/>
            <person name="Cichocki N."/>
            <person name="Veneault-Fourrey C."/>
            <person name="LaButti K."/>
            <person name="Lindquist E.A."/>
            <person name="Lipzen A."/>
            <person name="Lundell T."/>
            <person name="Morin E."/>
            <person name="Murat C."/>
            <person name="Sun H."/>
            <person name="Tunlid A."/>
            <person name="Henrissat B."/>
            <person name="Grigoriev I.V."/>
            <person name="Hibbett D.S."/>
            <person name="Martin F."/>
            <person name="Nordberg H.P."/>
            <person name="Cantor M.N."/>
            <person name="Hua S.X."/>
        </authorList>
    </citation>
    <scope>NUCLEOTIDE SEQUENCE [LARGE SCALE GENOMIC DNA]</scope>
    <source>
        <strain evidence="6 7">Foug A</strain>
    </source>
</reference>
<evidence type="ECO:0000313" key="7">
    <source>
        <dbReference type="Proteomes" id="UP000053989"/>
    </source>
</evidence>
<dbReference type="PANTHER" id="PTHR21576">
    <property type="entry name" value="UNCHARACTERIZED NODULIN-LIKE PROTEIN"/>
    <property type="match status" value="1"/>
</dbReference>
<feature type="transmembrane region" description="Helical" evidence="5">
    <location>
        <begin position="114"/>
        <end position="135"/>
    </location>
</feature>
<evidence type="ECO:0000256" key="1">
    <source>
        <dbReference type="ARBA" id="ARBA00004141"/>
    </source>
</evidence>
<feature type="transmembrane region" description="Helical" evidence="5">
    <location>
        <begin position="155"/>
        <end position="181"/>
    </location>
</feature>
<dbReference type="SUPFAM" id="SSF103473">
    <property type="entry name" value="MFS general substrate transporter"/>
    <property type="match status" value="1"/>
</dbReference>
<feature type="transmembrane region" description="Helical" evidence="5">
    <location>
        <begin position="59"/>
        <end position="79"/>
    </location>
</feature>
<dbReference type="GO" id="GO:0022857">
    <property type="term" value="F:transmembrane transporter activity"/>
    <property type="evidence" value="ECO:0007669"/>
    <property type="project" value="InterPro"/>
</dbReference>
<comment type="subcellular location">
    <subcellularLocation>
        <location evidence="1">Membrane</location>
        <topology evidence="1">Multi-pass membrane protein</topology>
    </subcellularLocation>
</comment>
<organism evidence="6 7">
    <name type="scientific">Scleroderma citrinum Foug A</name>
    <dbReference type="NCBI Taxonomy" id="1036808"/>
    <lineage>
        <taxon>Eukaryota</taxon>
        <taxon>Fungi</taxon>
        <taxon>Dikarya</taxon>
        <taxon>Basidiomycota</taxon>
        <taxon>Agaricomycotina</taxon>
        <taxon>Agaricomycetes</taxon>
        <taxon>Agaricomycetidae</taxon>
        <taxon>Boletales</taxon>
        <taxon>Sclerodermatineae</taxon>
        <taxon>Sclerodermataceae</taxon>
        <taxon>Scleroderma</taxon>
    </lineage>
</organism>
<dbReference type="STRING" id="1036808.A0A0C3E3D9"/>
<accession>A0A0C3E3D9</accession>
<dbReference type="Gene3D" id="1.20.1250.20">
    <property type="entry name" value="MFS general substrate transporter like domains"/>
    <property type="match status" value="1"/>
</dbReference>
<feature type="transmembrane region" description="Helical" evidence="5">
    <location>
        <begin position="305"/>
        <end position="323"/>
    </location>
</feature>
<dbReference type="OrthoDB" id="410267at2759"/>
<dbReference type="InterPro" id="IPR011701">
    <property type="entry name" value="MFS"/>
</dbReference>
<feature type="transmembrane region" description="Helical" evidence="5">
    <location>
        <begin position="384"/>
        <end position="404"/>
    </location>
</feature>
<dbReference type="InParanoid" id="A0A0C3E3D9"/>
<sequence length="544" mass="58098">MASVTDVKRSIRSLLSVPRVATLLGSILVALCSGTNYVFSAYAPQLGTRLNISNTQLNVLALAGHVGFYVSGPVWGRIIDARGPRIPLIGAAACFFIAYAGTRRIYDDGIGTAASLSPVLFAVLVALALVIGFGVNAGLNSGINTTAKSFPESAHATVIGLVLAGLGLSAFCFSTIARVFFPGDASSLLHLLSLATSLPILFAWFIVRPIPLPEAYLNPKADQCQGREPVQSGERVPCITEQDVGTTNIGEPDCRTPLLGNRHETRDHCVPDSSSALEIGQVRDQITETERPDIHGIQLFTSPDFYLIISIMTLLSGTGLMYVNNIGSISLALYAKSNPYYDPIEAAKWQAAQVSTFSIGNCAGRIVMGLISDFTHTYLRLPRAYCLCIVSSAFIISQVFAIGVSDVSALWIPSVVVGFAYGSVWGAFPPIVIEWFGLAHLSENWGWVAMSPLGGGNIFSIMFGRNLDAHTPSQDAQAIIPDVKGVVAALGTMVLQGVPPQRQCLGGRECYVSSLWVTLMACVVALALSAWAGIRDGRRSRMRI</sequence>
<protein>
    <recommendedName>
        <fullName evidence="8">Nodulin-like domain-containing protein</fullName>
    </recommendedName>
</protein>
<dbReference type="InterPro" id="IPR036259">
    <property type="entry name" value="MFS_trans_sf"/>
</dbReference>
<dbReference type="AlphaFoldDB" id="A0A0C3E3D9"/>
<gene>
    <name evidence="6" type="ORF">SCLCIDRAFT_24575</name>
</gene>